<evidence type="ECO:0000313" key="1">
    <source>
        <dbReference type="EMBL" id="CAK9858228.1"/>
    </source>
</evidence>
<organism evidence="1 2">
    <name type="scientific">Sphagnum jensenii</name>
    <dbReference type="NCBI Taxonomy" id="128206"/>
    <lineage>
        <taxon>Eukaryota</taxon>
        <taxon>Viridiplantae</taxon>
        <taxon>Streptophyta</taxon>
        <taxon>Embryophyta</taxon>
        <taxon>Bryophyta</taxon>
        <taxon>Sphagnophytina</taxon>
        <taxon>Sphagnopsida</taxon>
        <taxon>Sphagnales</taxon>
        <taxon>Sphagnaceae</taxon>
        <taxon>Sphagnum</taxon>
    </lineage>
</organism>
<name>A0ABP1A6R3_9BRYO</name>
<accession>A0ABP1A6R3</accession>
<evidence type="ECO:0000313" key="2">
    <source>
        <dbReference type="Proteomes" id="UP001497522"/>
    </source>
</evidence>
<protein>
    <submittedName>
        <fullName evidence="1">Uncharacterized protein</fullName>
    </submittedName>
</protein>
<gene>
    <name evidence="1" type="ORF">CSSPJE1EN2_LOCUS1223</name>
</gene>
<proteinExistence type="predicted"/>
<keyword evidence="2" id="KW-1185">Reference proteome</keyword>
<sequence>MVWRRVRPGGGREGGRQGGLVLVFGMEEGMRIYHGKGLMRWDTSAVWDQSGGKGGKEDLRGASRHCRGFRREALTETNVDVGE</sequence>
<dbReference type="EMBL" id="OZ023702">
    <property type="protein sequence ID" value="CAK9858228.1"/>
    <property type="molecule type" value="Genomic_DNA"/>
</dbReference>
<reference evidence="1 2" key="1">
    <citation type="submission" date="2024-03" db="EMBL/GenBank/DDBJ databases">
        <authorList>
            <consortium name="ELIXIR-Norway"/>
            <consortium name="Elixir Norway"/>
        </authorList>
    </citation>
    <scope>NUCLEOTIDE SEQUENCE [LARGE SCALE GENOMIC DNA]</scope>
</reference>
<dbReference type="Proteomes" id="UP001497522">
    <property type="component" value="Chromosome 1"/>
</dbReference>